<reference evidence="1 2" key="1">
    <citation type="submission" date="2019-03" db="EMBL/GenBank/DDBJ databases">
        <title>Genomics of glacier-inhabiting Cryobacterium strains.</title>
        <authorList>
            <person name="Liu Q."/>
            <person name="Xin Y.-H."/>
        </authorList>
    </citation>
    <scope>NUCLEOTIDE SEQUENCE [LARGE SCALE GENOMIC DNA]</scope>
    <source>
        <strain evidence="1 2">Sr47</strain>
    </source>
</reference>
<gene>
    <name evidence="1" type="ORF">E3O23_10055</name>
</gene>
<dbReference type="AlphaFoldDB" id="A0A4R8UD74"/>
<sequence>MRVEILHIEDCANWEEAALRVRAALAATGHEDATIITTALRTQEDAARVAFAGSPTITVDGDDLFPTDGLTTDLACRIYFTPSGVAGLPTVGQMTEAMRHRRIDGARVGGATS</sequence>
<evidence type="ECO:0000313" key="1">
    <source>
        <dbReference type="EMBL" id="TFB50230.1"/>
    </source>
</evidence>
<comment type="caution">
    <text evidence="1">The sequence shown here is derived from an EMBL/GenBank/DDBJ whole genome shotgun (WGS) entry which is preliminary data.</text>
</comment>
<accession>A0A4R8UD74</accession>
<keyword evidence="2" id="KW-1185">Reference proteome</keyword>
<evidence type="ECO:0000313" key="2">
    <source>
        <dbReference type="Proteomes" id="UP000297866"/>
    </source>
</evidence>
<dbReference type="EMBL" id="SOEZ01000051">
    <property type="protein sequence ID" value="TFB50230.1"/>
    <property type="molecule type" value="Genomic_DNA"/>
</dbReference>
<organism evidence="1 2">
    <name type="scientific">Cryobacterium tagatosivorans</name>
    <dbReference type="NCBI Taxonomy" id="1259199"/>
    <lineage>
        <taxon>Bacteria</taxon>
        <taxon>Bacillati</taxon>
        <taxon>Actinomycetota</taxon>
        <taxon>Actinomycetes</taxon>
        <taxon>Micrococcales</taxon>
        <taxon>Microbacteriaceae</taxon>
        <taxon>Cryobacterium</taxon>
    </lineage>
</organism>
<dbReference type="Proteomes" id="UP000297866">
    <property type="component" value="Unassembled WGS sequence"/>
</dbReference>
<name>A0A4R8UD74_9MICO</name>
<dbReference type="OrthoDB" id="7185309at2"/>
<protein>
    <submittedName>
        <fullName evidence="1">Thioredoxin family protein</fullName>
    </submittedName>
</protein>
<dbReference type="RefSeq" id="WP_134490718.1">
    <property type="nucleotide sequence ID" value="NZ_SOEZ01000051.1"/>
</dbReference>
<proteinExistence type="predicted"/>